<proteinExistence type="predicted"/>
<protein>
    <recommendedName>
        <fullName evidence="1">Condensation domain-containing protein</fullName>
    </recommendedName>
</protein>
<evidence type="ECO:0000313" key="2">
    <source>
        <dbReference type="EMBL" id="MCD0264900.1"/>
    </source>
</evidence>
<feature type="domain" description="Condensation" evidence="1">
    <location>
        <begin position="1"/>
        <end position="69"/>
    </location>
</feature>
<dbReference type="InterPro" id="IPR001242">
    <property type="entry name" value="Condensation_dom"/>
</dbReference>
<evidence type="ECO:0000313" key="3">
    <source>
        <dbReference type="Proteomes" id="UP001430396"/>
    </source>
</evidence>
<name>A0ABS8NPA7_9XANT</name>
<dbReference type="SUPFAM" id="SSF52777">
    <property type="entry name" value="CoA-dependent acyltransferases"/>
    <property type="match status" value="1"/>
</dbReference>
<dbReference type="EMBL" id="JAFFQI010000036">
    <property type="protein sequence ID" value="MCD0264900.1"/>
    <property type="molecule type" value="Genomic_DNA"/>
</dbReference>
<dbReference type="Proteomes" id="UP001430396">
    <property type="component" value="Unassembled WGS sequence"/>
</dbReference>
<reference evidence="2" key="1">
    <citation type="submission" date="2021-02" db="EMBL/GenBank/DDBJ databases">
        <title>Copper resistance gene diversity in local Xanthomonas species at agrochemical polluted sites in Trinidad, Trinidad and Tobago.</title>
        <authorList>
            <person name="Ramnarine S.D.B.J."/>
            <person name="Ramsubhag A."/>
            <person name="Jayaraman J."/>
        </authorList>
    </citation>
    <scope>NUCLEOTIDE SEQUENCE</scope>
    <source>
        <strain evidence="2">CaNP6A</strain>
    </source>
</reference>
<feature type="non-terminal residue" evidence="2">
    <location>
        <position position="1"/>
    </location>
</feature>
<keyword evidence="3" id="KW-1185">Reference proteome</keyword>
<organism evidence="2 3">
    <name type="scientific">Xanthomonas melonis</name>
    <dbReference type="NCBI Taxonomy" id="56456"/>
    <lineage>
        <taxon>Bacteria</taxon>
        <taxon>Pseudomonadati</taxon>
        <taxon>Pseudomonadota</taxon>
        <taxon>Gammaproteobacteria</taxon>
        <taxon>Lysobacterales</taxon>
        <taxon>Lysobacteraceae</taxon>
        <taxon>Xanthomonas</taxon>
    </lineage>
</organism>
<accession>A0ABS8NPA7</accession>
<dbReference type="InterPro" id="IPR023213">
    <property type="entry name" value="CAT-like_dom_sf"/>
</dbReference>
<evidence type="ECO:0000259" key="1">
    <source>
        <dbReference type="Pfam" id="PF00668"/>
    </source>
</evidence>
<sequence length="74" mass="8095">HMPTALRLEGPLDGAALQATLDRIVARHESLRTYFVQTVDGPVQRFAPDTVGFALTQADLSGLTVDMQQVMVEQ</sequence>
<dbReference type="Pfam" id="PF00668">
    <property type="entry name" value="Condensation"/>
    <property type="match status" value="1"/>
</dbReference>
<dbReference type="Gene3D" id="3.30.559.10">
    <property type="entry name" value="Chloramphenicol acetyltransferase-like domain"/>
    <property type="match status" value="1"/>
</dbReference>
<gene>
    <name evidence="2" type="ORF">JWH11_00150</name>
</gene>
<feature type="non-terminal residue" evidence="2">
    <location>
        <position position="74"/>
    </location>
</feature>
<comment type="caution">
    <text evidence="2">The sequence shown here is derived from an EMBL/GenBank/DDBJ whole genome shotgun (WGS) entry which is preliminary data.</text>
</comment>
<dbReference type="RefSeq" id="WP_230433990.1">
    <property type="nucleotide sequence ID" value="NZ_JAFFQH010000023.1"/>
</dbReference>